<proteinExistence type="predicted"/>
<gene>
    <name evidence="3" type="ORF">HHL24_32595</name>
</gene>
<evidence type="ECO:0000256" key="1">
    <source>
        <dbReference type="SAM" id="MobiDB-lite"/>
    </source>
</evidence>
<reference evidence="3 4" key="1">
    <citation type="submission" date="2020-04" db="EMBL/GenBank/DDBJ databases">
        <title>Paraburkholderia sp. RP-4-7 isolated from soil.</title>
        <authorList>
            <person name="Dahal R.H."/>
        </authorList>
    </citation>
    <scope>NUCLEOTIDE SEQUENCE [LARGE SCALE GENOMIC DNA]</scope>
    <source>
        <strain evidence="3 4">RP-4-7</strain>
    </source>
</reference>
<evidence type="ECO:0000313" key="3">
    <source>
        <dbReference type="EMBL" id="NMM02650.1"/>
    </source>
</evidence>
<organism evidence="3 4">
    <name type="scientific">Paraburkholderia polaris</name>
    <dbReference type="NCBI Taxonomy" id="2728848"/>
    <lineage>
        <taxon>Bacteria</taxon>
        <taxon>Pseudomonadati</taxon>
        <taxon>Pseudomonadota</taxon>
        <taxon>Betaproteobacteria</taxon>
        <taxon>Burkholderiales</taxon>
        <taxon>Burkholderiaceae</taxon>
        <taxon>Paraburkholderia</taxon>
    </lineage>
</organism>
<feature type="region of interest" description="Disordered" evidence="1">
    <location>
        <begin position="105"/>
        <end position="132"/>
    </location>
</feature>
<keyword evidence="4" id="KW-1185">Reference proteome</keyword>
<dbReference type="EMBL" id="JABBGJ010000042">
    <property type="protein sequence ID" value="NMM02650.1"/>
    <property type="molecule type" value="Genomic_DNA"/>
</dbReference>
<evidence type="ECO:0000313" key="4">
    <source>
        <dbReference type="Proteomes" id="UP000544134"/>
    </source>
</evidence>
<feature type="chain" id="PRO_5032973830" evidence="2">
    <location>
        <begin position="23"/>
        <end position="132"/>
    </location>
</feature>
<feature type="compositionally biased region" description="Low complexity" evidence="1">
    <location>
        <begin position="56"/>
        <end position="72"/>
    </location>
</feature>
<dbReference type="PROSITE" id="PS51257">
    <property type="entry name" value="PROKAR_LIPOPROTEIN"/>
    <property type="match status" value="1"/>
</dbReference>
<feature type="signal peptide" evidence="2">
    <location>
        <begin position="1"/>
        <end position="22"/>
    </location>
</feature>
<dbReference type="RefSeq" id="WP_169489421.1">
    <property type="nucleotide sequence ID" value="NZ_JABBGJ010000042.1"/>
</dbReference>
<keyword evidence="2" id="KW-0732">Signal</keyword>
<name>A0A848IN16_9BURK</name>
<sequence>MRNMMWLAGFALSCACVSAAVAVDTIPLSEPTPGPHEFYKFHERVLPKPQVESLRGAAAPGPQQASQVRQEPRVLQVPQVPQVPRGKTREEVKRELAAARASGCMDVPDSQYPQPCPPAGATRSIADAFQAE</sequence>
<accession>A0A848IN16</accession>
<comment type="caution">
    <text evidence="3">The sequence shown here is derived from an EMBL/GenBank/DDBJ whole genome shotgun (WGS) entry which is preliminary data.</text>
</comment>
<dbReference type="Proteomes" id="UP000544134">
    <property type="component" value="Unassembled WGS sequence"/>
</dbReference>
<protein>
    <submittedName>
        <fullName evidence="3">DUF4148 domain-containing protein</fullName>
    </submittedName>
</protein>
<feature type="region of interest" description="Disordered" evidence="1">
    <location>
        <begin position="50"/>
        <end position="72"/>
    </location>
</feature>
<evidence type="ECO:0000256" key="2">
    <source>
        <dbReference type="SAM" id="SignalP"/>
    </source>
</evidence>
<dbReference type="AlphaFoldDB" id="A0A848IN16"/>